<evidence type="ECO:0000259" key="4">
    <source>
        <dbReference type="PROSITE" id="PS51118"/>
    </source>
</evidence>
<name>B0RCV2_CLASE</name>
<evidence type="ECO:0000313" key="6">
    <source>
        <dbReference type="Proteomes" id="UP000001318"/>
    </source>
</evidence>
<dbReference type="InterPro" id="IPR002577">
    <property type="entry name" value="HTH_HxlR"/>
</dbReference>
<proteinExistence type="predicted"/>
<evidence type="ECO:0000256" key="1">
    <source>
        <dbReference type="ARBA" id="ARBA00023015"/>
    </source>
</evidence>
<dbReference type="PANTHER" id="PTHR33204">
    <property type="entry name" value="TRANSCRIPTIONAL REGULATOR, MARR FAMILY"/>
    <property type="match status" value="1"/>
</dbReference>
<dbReference type="GO" id="GO:0003677">
    <property type="term" value="F:DNA binding"/>
    <property type="evidence" value="ECO:0007669"/>
    <property type="project" value="UniProtKB-KW"/>
</dbReference>
<evidence type="ECO:0000313" key="5">
    <source>
        <dbReference type="EMBL" id="CAQ03043.1"/>
    </source>
</evidence>
<accession>B0RCV2</accession>
<dbReference type="KEGG" id="cms:CMS2972"/>
<keyword evidence="1" id="KW-0805">Transcription regulation</keyword>
<evidence type="ECO:0000256" key="3">
    <source>
        <dbReference type="ARBA" id="ARBA00023163"/>
    </source>
</evidence>
<dbReference type="AlphaFoldDB" id="B0RCV2"/>
<dbReference type="eggNOG" id="COG1733">
    <property type="taxonomic scope" value="Bacteria"/>
</dbReference>
<dbReference type="PANTHER" id="PTHR33204:SF37">
    <property type="entry name" value="HTH-TYPE TRANSCRIPTIONAL REGULATOR YODB"/>
    <property type="match status" value="1"/>
</dbReference>
<keyword evidence="2" id="KW-0238">DNA-binding</keyword>
<dbReference type="Pfam" id="PF01638">
    <property type="entry name" value="HxlR"/>
    <property type="match status" value="1"/>
</dbReference>
<protein>
    <recommendedName>
        <fullName evidence="4">HTH hxlR-type domain-containing protein</fullName>
    </recommendedName>
</protein>
<feature type="domain" description="HTH hxlR-type" evidence="4">
    <location>
        <begin position="53"/>
        <end position="151"/>
    </location>
</feature>
<dbReference type="Gene3D" id="1.10.10.10">
    <property type="entry name" value="Winged helix-like DNA-binding domain superfamily/Winged helix DNA-binding domain"/>
    <property type="match status" value="1"/>
</dbReference>
<dbReference type="SUPFAM" id="SSF46785">
    <property type="entry name" value="Winged helix' DNA-binding domain"/>
    <property type="match status" value="1"/>
</dbReference>
<evidence type="ECO:0000256" key="2">
    <source>
        <dbReference type="ARBA" id="ARBA00023125"/>
    </source>
</evidence>
<keyword evidence="3" id="KW-0804">Transcription</keyword>
<dbReference type="InterPro" id="IPR036388">
    <property type="entry name" value="WH-like_DNA-bd_sf"/>
</dbReference>
<dbReference type="HOGENOM" id="CLU_111585_2_0_11"/>
<dbReference type="STRING" id="31964.CMS2972"/>
<sequence length="158" mass="17477">MGCGAAGDNCPAAEYLPTGRYPLSGKLVIMTQMSFRVTRDRPGVTEGRYPANCPSRTLLDHITSKWGVLVLLALGERSRRWGELRREVEGISEKMLASTLRTLADDGLVLREAQPTIPPRVDYRLTETGHEVSARLVPLMDLVMDVTEDTSPLASRRP</sequence>
<dbReference type="Proteomes" id="UP000001318">
    <property type="component" value="Chromosome"/>
</dbReference>
<dbReference type="EMBL" id="AM849034">
    <property type="protein sequence ID" value="CAQ03043.1"/>
    <property type="molecule type" value="Genomic_DNA"/>
</dbReference>
<keyword evidence="6" id="KW-1185">Reference proteome</keyword>
<reference evidence="5 6" key="1">
    <citation type="journal article" date="2008" name="J. Bacteriol.">
        <title>Genome of the actinomycete plant pathogen Clavibacter michiganensis subsp. sepedonicus suggests recent niche adaptation.</title>
        <authorList>
            <person name="Bentley S.D."/>
            <person name="Corton C."/>
            <person name="Brown S.E."/>
            <person name="Barron A."/>
            <person name="Clark L."/>
            <person name="Doggett J."/>
            <person name="Harris B."/>
            <person name="Ormond D."/>
            <person name="Quail M.A."/>
            <person name="May G."/>
            <person name="Francis D."/>
            <person name="Knudson D."/>
            <person name="Parkhill J."/>
            <person name="Ishimaru C.A."/>
        </authorList>
    </citation>
    <scope>NUCLEOTIDE SEQUENCE [LARGE SCALE GENOMIC DNA]</scope>
    <source>
        <strain evidence="6">ATCC 33113 / DSM 20744 / JCM 9667 / LMG 2889 / ICMP 2535 / C-1</strain>
    </source>
</reference>
<organism evidence="5 6">
    <name type="scientific">Clavibacter sepedonicus</name>
    <name type="common">Clavibacter michiganensis subsp. sepedonicus</name>
    <dbReference type="NCBI Taxonomy" id="31964"/>
    <lineage>
        <taxon>Bacteria</taxon>
        <taxon>Bacillati</taxon>
        <taxon>Actinomycetota</taxon>
        <taxon>Actinomycetes</taxon>
        <taxon>Micrococcales</taxon>
        <taxon>Microbacteriaceae</taxon>
        <taxon>Clavibacter</taxon>
    </lineage>
</organism>
<dbReference type="PROSITE" id="PS51118">
    <property type="entry name" value="HTH_HXLR"/>
    <property type="match status" value="1"/>
</dbReference>
<gene>
    <name evidence="5" type="ordered locus">CMS2972</name>
</gene>
<dbReference type="InterPro" id="IPR036390">
    <property type="entry name" value="WH_DNA-bd_sf"/>
</dbReference>